<evidence type="ECO:0000313" key="3">
    <source>
        <dbReference type="Proteomes" id="UP000238308"/>
    </source>
</evidence>
<keyword evidence="1" id="KW-0732">Signal</keyword>
<dbReference type="Proteomes" id="UP000238308">
    <property type="component" value="Unassembled WGS sequence"/>
</dbReference>
<dbReference type="OrthoDB" id="9146575at2"/>
<dbReference type="AlphaFoldDB" id="A0A2T0XBM1"/>
<reference evidence="2 3" key="1">
    <citation type="submission" date="2018-03" db="EMBL/GenBank/DDBJ databases">
        <title>Genomic Encyclopedia of Type Strains, Phase III (KMG-III): the genomes of soil and plant-associated and newly described type strains.</title>
        <authorList>
            <person name="Whitman W."/>
        </authorList>
    </citation>
    <scope>NUCLEOTIDE SEQUENCE [LARGE SCALE GENOMIC DNA]</scope>
    <source>
        <strain evidence="2 3">MWH-P2sevCIIIb</strain>
    </source>
</reference>
<keyword evidence="3" id="KW-1185">Reference proteome</keyword>
<dbReference type="EMBL" id="PVTV01000018">
    <property type="protein sequence ID" value="PRY96345.1"/>
    <property type="molecule type" value="Genomic_DNA"/>
</dbReference>
<accession>A0A2T0XBM1</accession>
<organism evidence="2 3">
    <name type="scientific">Jezberella montanilacus</name>
    <dbReference type="NCBI Taxonomy" id="323426"/>
    <lineage>
        <taxon>Bacteria</taxon>
        <taxon>Pseudomonadati</taxon>
        <taxon>Pseudomonadota</taxon>
        <taxon>Betaproteobacteria</taxon>
        <taxon>Burkholderiales</taxon>
        <taxon>Alcaligenaceae</taxon>
        <taxon>Jezberella</taxon>
    </lineage>
</organism>
<feature type="chain" id="PRO_5015666548" description="Alpha/beta hydrolase" evidence="1">
    <location>
        <begin position="20"/>
        <end position="251"/>
    </location>
</feature>
<sequence length="251" mass="27354">MMHLFILTALIFGFSSAHAQTESGAKDSLIETAHYKNGDIAPYALTTIGIANPKYVVILMPGGDGKLTPRVSPDGQGVLFLKPGNFAIRIRTLIADHEFVTAETDSTVSIPSIERVKVIIEDLQSKFPNAKIYVLSTSRGSQSIQDLSIAMDGKIAGFINTSSLASVNHELDTRGRKSRYLLVHHRYDSCKSTGYEGAVYNHKTYGTDLITMEGGTIAGNVCGPQAHHGYLGIESETVLRIKAWIKQDKQD</sequence>
<feature type="signal peptide" evidence="1">
    <location>
        <begin position="1"/>
        <end position="19"/>
    </location>
</feature>
<evidence type="ECO:0000313" key="2">
    <source>
        <dbReference type="EMBL" id="PRY96345.1"/>
    </source>
</evidence>
<gene>
    <name evidence="2" type="ORF">BCM14_2968</name>
</gene>
<evidence type="ECO:0000256" key="1">
    <source>
        <dbReference type="SAM" id="SignalP"/>
    </source>
</evidence>
<name>A0A2T0XBM1_9BURK</name>
<evidence type="ECO:0008006" key="4">
    <source>
        <dbReference type="Google" id="ProtNLM"/>
    </source>
</evidence>
<comment type="caution">
    <text evidence="2">The sequence shown here is derived from an EMBL/GenBank/DDBJ whole genome shotgun (WGS) entry which is preliminary data.</text>
</comment>
<proteinExistence type="predicted"/>
<dbReference type="RefSeq" id="WP_106228778.1">
    <property type="nucleotide sequence ID" value="NZ_PVTV01000018.1"/>
</dbReference>
<protein>
    <recommendedName>
        <fullName evidence="4">Alpha/beta hydrolase</fullName>
    </recommendedName>
</protein>